<accession>A0A482XHT0</accession>
<dbReference type="Proteomes" id="UP000291343">
    <property type="component" value="Unassembled WGS sequence"/>
</dbReference>
<organism evidence="3 4">
    <name type="scientific">Laodelphax striatellus</name>
    <name type="common">Small brown planthopper</name>
    <name type="synonym">Delphax striatella</name>
    <dbReference type="NCBI Taxonomy" id="195883"/>
    <lineage>
        <taxon>Eukaryota</taxon>
        <taxon>Metazoa</taxon>
        <taxon>Ecdysozoa</taxon>
        <taxon>Arthropoda</taxon>
        <taxon>Hexapoda</taxon>
        <taxon>Insecta</taxon>
        <taxon>Pterygota</taxon>
        <taxon>Neoptera</taxon>
        <taxon>Paraneoptera</taxon>
        <taxon>Hemiptera</taxon>
        <taxon>Auchenorrhyncha</taxon>
        <taxon>Fulgoroidea</taxon>
        <taxon>Delphacidae</taxon>
        <taxon>Criomorphinae</taxon>
        <taxon>Laodelphax</taxon>
    </lineage>
</organism>
<proteinExistence type="predicted"/>
<comment type="caution">
    <text evidence="3">The sequence shown here is derived from an EMBL/GenBank/DDBJ whole genome shotgun (WGS) entry which is preliminary data.</text>
</comment>
<keyword evidence="4" id="KW-1185">Reference proteome</keyword>
<dbReference type="OrthoDB" id="6608646at2759"/>
<keyword evidence="1" id="KW-0472">Membrane</keyword>
<evidence type="ECO:0000256" key="1">
    <source>
        <dbReference type="SAM" id="Phobius"/>
    </source>
</evidence>
<name>A0A482XHT0_LAOST</name>
<evidence type="ECO:0008006" key="5">
    <source>
        <dbReference type="Google" id="ProtNLM"/>
    </source>
</evidence>
<dbReference type="InParanoid" id="A0A482XHT0"/>
<dbReference type="EMBL" id="QKKF02019422">
    <property type="protein sequence ID" value="RZF40122.1"/>
    <property type="molecule type" value="Genomic_DNA"/>
</dbReference>
<evidence type="ECO:0000313" key="2">
    <source>
        <dbReference type="EMBL" id="RZF40122.1"/>
    </source>
</evidence>
<sequence length="233" mass="26942">MIAWKLLRCSACMRNVNALKSSTLWKIPTINKSISRNLYEDLIGKSASTRTAFKLQLKDGVPKGSELIYRAEYDIYYQGSYICVMISSIAFPFWLIYLAYRNNFKLPIYVVEDYELSSVFEIVLFASMISILGIISAVSLSRYPLRIYHTPGDKYIAVYKNAALQNIQQHFKRGEVQAIPEIDIPPNQMSRFKIKGRKAILHEEKFRRPSDLLYMMGFKVTKDDINVHDDESN</sequence>
<dbReference type="EMBL" id="QKKF02009669">
    <property type="protein sequence ID" value="RZF45214.1"/>
    <property type="molecule type" value="Genomic_DNA"/>
</dbReference>
<protein>
    <recommendedName>
        <fullName evidence="5">Transmembrane protein 186</fullName>
    </recommendedName>
</protein>
<reference evidence="3 4" key="1">
    <citation type="journal article" date="2017" name="Gigascience">
        <title>Genome sequence of the small brown planthopper, Laodelphax striatellus.</title>
        <authorList>
            <person name="Zhu J."/>
            <person name="Jiang F."/>
            <person name="Wang X."/>
            <person name="Yang P."/>
            <person name="Bao Y."/>
            <person name="Zhao W."/>
            <person name="Wang W."/>
            <person name="Lu H."/>
            <person name="Wang Q."/>
            <person name="Cui N."/>
            <person name="Li J."/>
            <person name="Chen X."/>
            <person name="Luo L."/>
            <person name="Yu J."/>
            <person name="Kang L."/>
            <person name="Cui F."/>
        </authorList>
    </citation>
    <scope>NUCLEOTIDE SEQUENCE [LARGE SCALE GENOMIC DNA]</scope>
    <source>
        <strain evidence="3">Lst14</strain>
        <tissue evidence="3">Whole body</tissue>
    </source>
</reference>
<evidence type="ECO:0000313" key="4">
    <source>
        <dbReference type="Proteomes" id="UP000291343"/>
    </source>
</evidence>
<keyword evidence="1" id="KW-0812">Transmembrane</keyword>
<dbReference type="AlphaFoldDB" id="A0A482XHT0"/>
<feature type="transmembrane region" description="Helical" evidence="1">
    <location>
        <begin position="79"/>
        <end position="100"/>
    </location>
</feature>
<reference evidence="3" key="2">
    <citation type="submission" date="2019-02" db="EMBL/GenBank/DDBJ databases">
        <authorList>
            <person name="Zhu J."/>
            <person name="Jiang F."/>
            <person name="Wang X."/>
            <person name="Yang P."/>
            <person name="Bao Y."/>
            <person name="Zhao W."/>
            <person name="Wang W."/>
            <person name="Lu H."/>
            <person name="Wang Q."/>
            <person name="Cui N."/>
            <person name="Li J."/>
            <person name="Chen X."/>
            <person name="Luo L."/>
            <person name="Yu J."/>
            <person name="Kang L."/>
            <person name="Cui F."/>
        </authorList>
    </citation>
    <scope>NUCLEOTIDE SEQUENCE</scope>
    <source>
        <strain evidence="3">Lst14</strain>
        <tissue evidence="3">Whole body</tissue>
    </source>
</reference>
<dbReference type="STRING" id="195883.A0A482XHT0"/>
<evidence type="ECO:0000313" key="3">
    <source>
        <dbReference type="EMBL" id="RZF45214.1"/>
    </source>
</evidence>
<gene>
    <name evidence="2" type="ORF">LSTR_LSTR011250</name>
    <name evidence="3" type="ORF">LSTR_LSTR016336</name>
</gene>
<keyword evidence="1" id="KW-1133">Transmembrane helix</keyword>
<feature type="transmembrane region" description="Helical" evidence="1">
    <location>
        <begin position="120"/>
        <end position="140"/>
    </location>
</feature>